<dbReference type="Pfam" id="PF00583">
    <property type="entry name" value="Acetyltransf_1"/>
    <property type="match status" value="1"/>
</dbReference>
<sequence length="174" mass="19909">MELVVTKVKTKEEVALLAQLASDIWTEYFVCIISNEQIDYMLGKYQSVQAITVQIDEQGYEYYLLNVNNKNIGYLGINQEEGKLFLSKFYIQKEHRGMGYASRAMAFLVDLCQDRRLVSIWLTVNRNNNAAIAVYEKKGFRTIRTQVADIGNGFVMDDYVMEKEINLPAGIPGL</sequence>
<evidence type="ECO:0000313" key="4">
    <source>
        <dbReference type="EMBL" id="UVI33364.1"/>
    </source>
</evidence>
<evidence type="ECO:0000256" key="2">
    <source>
        <dbReference type="ARBA" id="ARBA00023315"/>
    </source>
</evidence>
<dbReference type="InterPro" id="IPR050680">
    <property type="entry name" value="YpeA/RimI_acetyltransf"/>
</dbReference>
<dbReference type="InterPro" id="IPR016181">
    <property type="entry name" value="Acyl_CoA_acyltransferase"/>
</dbReference>
<dbReference type="PROSITE" id="PS51186">
    <property type="entry name" value="GNAT"/>
    <property type="match status" value="1"/>
</dbReference>
<gene>
    <name evidence="4" type="ORF">L1F29_16640</name>
</gene>
<proteinExistence type="predicted"/>
<protein>
    <submittedName>
        <fullName evidence="4">GNAT family N-acetyltransferase</fullName>
    </submittedName>
</protein>
<dbReference type="RefSeq" id="WP_258389417.1">
    <property type="nucleotide sequence ID" value="NZ_CP091430.1"/>
</dbReference>
<name>A0ABY5SHY9_9BACL</name>
<dbReference type="EMBL" id="CP091430">
    <property type="protein sequence ID" value="UVI33364.1"/>
    <property type="molecule type" value="Genomic_DNA"/>
</dbReference>
<accession>A0ABY5SHY9</accession>
<keyword evidence="5" id="KW-1185">Reference proteome</keyword>
<dbReference type="Proteomes" id="UP001057877">
    <property type="component" value="Chromosome"/>
</dbReference>
<evidence type="ECO:0000259" key="3">
    <source>
        <dbReference type="PROSITE" id="PS51186"/>
    </source>
</evidence>
<keyword evidence="1" id="KW-0808">Transferase</keyword>
<evidence type="ECO:0000313" key="5">
    <source>
        <dbReference type="Proteomes" id="UP001057877"/>
    </source>
</evidence>
<dbReference type="Gene3D" id="3.40.630.30">
    <property type="match status" value="1"/>
</dbReference>
<evidence type="ECO:0000256" key="1">
    <source>
        <dbReference type="ARBA" id="ARBA00022679"/>
    </source>
</evidence>
<dbReference type="PANTHER" id="PTHR43420">
    <property type="entry name" value="ACETYLTRANSFERASE"/>
    <property type="match status" value="1"/>
</dbReference>
<organism evidence="4 5">
    <name type="scientific">Paenibacillus spongiae</name>
    <dbReference type="NCBI Taxonomy" id="2909671"/>
    <lineage>
        <taxon>Bacteria</taxon>
        <taxon>Bacillati</taxon>
        <taxon>Bacillota</taxon>
        <taxon>Bacilli</taxon>
        <taxon>Bacillales</taxon>
        <taxon>Paenibacillaceae</taxon>
        <taxon>Paenibacillus</taxon>
    </lineage>
</organism>
<keyword evidence="2" id="KW-0012">Acyltransferase</keyword>
<reference evidence="4" key="1">
    <citation type="submission" date="2022-01" db="EMBL/GenBank/DDBJ databases">
        <title>Paenibacillus spongiae sp. nov., isolated from marine sponge.</title>
        <authorList>
            <person name="Li Z."/>
            <person name="Zhang M."/>
        </authorList>
    </citation>
    <scope>NUCLEOTIDE SEQUENCE</scope>
    <source>
        <strain evidence="4">PHS-Z3</strain>
    </source>
</reference>
<dbReference type="SUPFAM" id="SSF55729">
    <property type="entry name" value="Acyl-CoA N-acyltransferases (Nat)"/>
    <property type="match status" value="1"/>
</dbReference>
<dbReference type="InterPro" id="IPR000182">
    <property type="entry name" value="GNAT_dom"/>
</dbReference>
<feature type="domain" description="N-acetyltransferase" evidence="3">
    <location>
        <begin position="4"/>
        <end position="166"/>
    </location>
</feature>
<dbReference type="CDD" id="cd04301">
    <property type="entry name" value="NAT_SF"/>
    <property type="match status" value="1"/>
</dbReference>